<keyword evidence="2" id="KW-0732">Signal</keyword>
<dbReference type="Proteomes" id="UP000287168">
    <property type="component" value="Unassembled WGS sequence"/>
</dbReference>
<feature type="signal peptide" evidence="2">
    <location>
        <begin position="1"/>
        <end position="29"/>
    </location>
</feature>
<comment type="similarity">
    <text evidence="1">Belongs to the UPF0065 (bug) family.</text>
</comment>
<organism evidence="3 4">
    <name type="scientific">Falsigemmobacter intermedius</name>
    <dbReference type="NCBI Taxonomy" id="1553448"/>
    <lineage>
        <taxon>Bacteria</taxon>
        <taxon>Pseudomonadati</taxon>
        <taxon>Pseudomonadota</taxon>
        <taxon>Alphaproteobacteria</taxon>
        <taxon>Rhodobacterales</taxon>
        <taxon>Paracoccaceae</taxon>
        <taxon>Falsigemmobacter</taxon>
    </lineage>
</organism>
<dbReference type="SUPFAM" id="SSF53850">
    <property type="entry name" value="Periplasmic binding protein-like II"/>
    <property type="match status" value="1"/>
</dbReference>
<dbReference type="PANTHER" id="PTHR42928">
    <property type="entry name" value="TRICARBOXYLATE-BINDING PROTEIN"/>
    <property type="match status" value="1"/>
</dbReference>
<dbReference type="Gene3D" id="3.40.190.10">
    <property type="entry name" value="Periplasmic binding protein-like II"/>
    <property type="match status" value="1"/>
</dbReference>
<protein>
    <submittedName>
        <fullName evidence="3">Tripartite tricarboxylate transporter substrate binding protein</fullName>
    </submittedName>
</protein>
<dbReference type="CDD" id="cd07012">
    <property type="entry name" value="PBP2_Bug_TTT"/>
    <property type="match status" value="1"/>
</dbReference>
<keyword evidence="4" id="KW-1185">Reference proteome</keyword>
<proteinExistence type="inferred from homology"/>
<dbReference type="Pfam" id="PF03401">
    <property type="entry name" value="TctC"/>
    <property type="match status" value="1"/>
</dbReference>
<dbReference type="PANTHER" id="PTHR42928:SF5">
    <property type="entry name" value="BLR1237 PROTEIN"/>
    <property type="match status" value="1"/>
</dbReference>
<evidence type="ECO:0000256" key="2">
    <source>
        <dbReference type="SAM" id="SignalP"/>
    </source>
</evidence>
<sequence length="329" mass="33893">MTGSARMTAVKSALLGTLIAAGTAFGAMAQDFPSKPIVMVVPFPPGGSTDVVSRVLAQKMGEKLKQTIVVENKPGAAGTIGIGEVARSAADGYTVGVSGVGPSIILHALGQQLSYDPTKDLEVVGLAGSTGFVLAARPDFPADDLGGVLAWAKENPGKLAYGTSGVGSPGHLAMEWLRMIADVEVNHIPYKGNGPLLTDVIGKHIDMGVLTIPGTAKQVNEGQIKALAVTGAARSQELETVPTVAELGHEGYAAEIWNALVVPTGTPEPVVETLAKALDEVMADPATQAEIVKLGFTPNSPGRAASAEFIEAERAKWTEVIKNSGAKLE</sequence>
<dbReference type="PIRSF" id="PIRSF017082">
    <property type="entry name" value="YflP"/>
    <property type="match status" value="1"/>
</dbReference>
<dbReference type="OrthoDB" id="8970543at2"/>
<gene>
    <name evidence="3" type="ORF">EP867_10880</name>
</gene>
<dbReference type="InterPro" id="IPR005064">
    <property type="entry name" value="BUG"/>
</dbReference>
<evidence type="ECO:0000256" key="1">
    <source>
        <dbReference type="ARBA" id="ARBA00006987"/>
    </source>
</evidence>
<dbReference type="AlphaFoldDB" id="A0A3S3WMS5"/>
<dbReference type="InterPro" id="IPR042100">
    <property type="entry name" value="Bug_dom1"/>
</dbReference>
<dbReference type="RefSeq" id="WP_128489076.1">
    <property type="nucleotide sequence ID" value="NZ_JBHLXB010000003.1"/>
</dbReference>
<accession>A0A3S3WMS5</accession>
<reference evidence="3 4" key="1">
    <citation type="journal article" date="2015" name="Int. J. Syst. Evol. Microbiol.">
        <title>Gemmobacter intermedius sp. nov., isolated from a white stork (Ciconia ciconia).</title>
        <authorList>
            <person name="Kampfer P."/>
            <person name="Jerzak L."/>
            <person name="Wilharm G."/>
            <person name="Golke J."/>
            <person name="Busse H.J."/>
            <person name="Glaeser S.P."/>
        </authorList>
    </citation>
    <scope>NUCLEOTIDE SEQUENCE [LARGE SCALE GENOMIC DNA]</scope>
    <source>
        <strain evidence="3 4">119/4</strain>
    </source>
</reference>
<evidence type="ECO:0000313" key="4">
    <source>
        <dbReference type="Proteomes" id="UP000287168"/>
    </source>
</evidence>
<feature type="chain" id="PRO_5018707786" evidence="2">
    <location>
        <begin position="30"/>
        <end position="329"/>
    </location>
</feature>
<evidence type="ECO:0000313" key="3">
    <source>
        <dbReference type="EMBL" id="RWY40983.1"/>
    </source>
</evidence>
<comment type="caution">
    <text evidence="3">The sequence shown here is derived from an EMBL/GenBank/DDBJ whole genome shotgun (WGS) entry which is preliminary data.</text>
</comment>
<dbReference type="EMBL" id="SBLC01000013">
    <property type="protein sequence ID" value="RWY40983.1"/>
    <property type="molecule type" value="Genomic_DNA"/>
</dbReference>
<dbReference type="Gene3D" id="3.40.190.150">
    <property type="entry name" value="Bordetella uptake gene, domain 1"/>
    <property type="match status" value="1"/>
</dbReference>
<name>A0A3S3WMS5_9RHOB</name>